<name>A0A2S5VLZ1_9MICO</name>
<feature type="region of interest" description="Disordered" evidence="1">
    <location>
        <begin position="1"/>
        <end position="86"/>
    </location>
</feature>
<accession>A0A2S5VLZ1</accession>
<evidence type="ECO:0000313" key="4">
    <source>
        <dbReference type="Proteomes" id="UP000239241"/>
    </source>
</evidence>
<protein>
    <submittedName>
        <fullName evidence="3">Uncharacterized protein</fullName>
    </submittedName>
</protein>
<dbReference type="EMBL" id="PSXY01000040">
    <property type="protein sequence ID" value="PPF63858.1"/>
    <property type="molecule type" value="Genomic_DNA"/>
</dbReference>
<keyword evidence="2" id="KW-0812">Transmembrane</keyword>
<feature type="transmembrane region" description="Helical" evidence="2">
    <location>
        <begin position="143"/>
        <end position="168"/>
    </location>
</feature>
<reference evidence="3 4" key="1">
    <citation type="submission" date="2018-02" db="EMBL/GenBank/DDBJ databases">
        <title>Bacteriophage NCPPB3778 and a type I-E CRISPR drive the evolution of the US Biological Select Agent, Rathayibacter toxicus.</title>
        <authorList>
            <person name="Davis E.W.II."/>
            <person name="Tabima J.F."/>
            <person name="Weisberg A.J."/>
            <person name="Lopes L.D."/>
            <person name="Wiseman M.S."/>
            <person name="Wiseman M.S."/>
            <person name="Pupko T."/>
            <person name="Belcher M.S."/>
            <person name="Sechler A.J."/>
            <person name="Tancos M.A."/>
            <person name="Schroeder B.K."/>
            <person name="Murray T.D."/>
            <person name="Luster D.G."/>
            <person name="Schneider W.L."/>
            <person name="Rogers E."/>
            <person name="Andreote F.D."/>
            <person name="Grunwald N.J."/>
            <person name="Putnam M.L."/>
            <person name="Chang J.H."/>
        </authorList>
    </citation>
    <scope>NUCLEOTIDE SEQUENCE [LARGE SCALE GENOMIC DNA]</scope>
    <source>
        <strain evidence="3 4">AY1B3</strain>
    </source>
</reference>
<comment type="caution">
    <text evidence="3">The sequence shown here is derived from an EMBL/GenBank/DDBJ whole genome shotgun (WGS) entry which is preliminary data.</text>
</comment>
<proteinExistence type="predicted"/>
<evidence type="ECO:0000256" key="2">
    <source>
        <dbReference type="SAM" id="Phobius"/>
    </source>
</evidence>
<sequence length="176" mass="17644">MTRTSVGHGSWATPGRTLSGMTRRSDDEGPAPVDPRFDPAFQRGTAPAPRPADAGRDAAEPSGAADAARGDAPVRDAAAAGEPVPVPPSRPLVAGWLAPALWVLAVAFPAAGLGLRALGASIASSMPYSSFGDPLGPAWLLDAVPLLVTLAPGIVAGGPMAVIAALAVHAVRRRPA</sequence>
<feature type="transmembrane region" description="Helical" evidence="2">
    <location>
        <begin position="100"/>
        <end position="123"/>
    </location>
</feature>
<keyword evidence="2" id="KW-1133">Transmembrane helix</keyword>
<organism evidence="3 4">
    <name type="scientific">Clavibacter michiganensis</name>
    <dbReference type="NCBI Taxonomy" id="28447"/>
    <lineage>
        <taxon>Bacteria</taxon>
        <taxon>Bacillati</taxon>
        <taxon>Actinomycetota</taxon>
        <taxon>Actinomycetes</taxon>
        <taxon>Micrococcales</taxon>
        <taxon>Microbacteriaceae</taxon>
        <taxon>Clavibacter</taxon>
    </lineage>
</organism>
<evidence type="ECO:0000313" key="3">
    <source>
        <dbReference type="EMBL" id="PPF63858.1"/>
    </source>
</evidence>
<gene>
    <name evidence="3" type="ORF">C5E16_15025</name>
</gene>
<keyword evidence="2" id="KW-0472">Membrane</keyword>
<dbReference type="Proteomes" id="UP000239241">
    <property type="component" value="Unassembled WGS sequence"/>
</dbReference>
<dbReference type="AlphaFoldDB" id="A0A2S5VLZ1"/>
<evidence type="ECO:0000256" key="1">
    <source>
        <dbReference type="SAM" id="MobiDB-lite"/>
    </source>
</evidence>